<sequence length="432" mass="47416">MIQLVNLVNLPPNVIDCARLISKLEKTLQKILRHFVVAIVHSYFVAVFGNSGGLVSKTLPCITVFEQKVETLCDLLLHSPSTAIFFGDISSSEDLLQQRSPPAMSAPATISSGDVCSSDDLLLRRLLQRRSPSSDVSSSDDLPPPTSPLATISSGFLLVVLYVLPAKSSVSPFCSGSAVQLAISSHSRVQSQFSGYISLVLGRILGLGARFRVYEIITAFYKGNSYIFSANQLFTSNSQAKAFIIELLNLKSLPGASRKRSDEEVGPLSPLFVSIAAGLSASVATAASHAFDTTRTRSQCTGYSTTSGKLRALLQGIIHANSNLELRPLWLRSSLRSKEWSIFLLQEMFELHLEELHAKQEEIAKRDNDIKLMEAIIQMLGGKESIFTSDSWKLLFKCLEEKNLFLHLSKSQGASYSFLLLSLFIIFVKVTM</sequence>
<dbReference type="Proteomes" id="UP000289738">
    <property type="component" value="Chromosome B02"/>
</dbReference>
<evidence type="ECO:0000313" key="5">
    <source>
        <dbReference type="Proteomes" id="UP000289738"/>
    </source>
</evidence>
<evidence type="ECO:0000256" key="3">
    <source>
        <dbReference type="ARBA" id="ARBA00023136"/>
    </source>
</evidence>
<dbReference type="SUPFAM" id="SSF103506">
    <property type="entry name" value="Mitochondrial carrier"/>
    <property type="match status" value="1"/>
</dbReference>
<reference evidence="4 5" key="1">
    <citation type="submission" date="2019-01" db="EMBL/GenBank/DDBJ databases">
        <title>Sequencing of cultivated peanut Arachis hypogaea provides insights into genome evolution and oil improvement.</title>
        <authorList>
            <person name="Chen X."/>
        </authorList>
    </citation>
    <scope>NUCLEOTIDE SEQUENCE [LARGE SCALE GENOMIC DNA]</scope>
    <source>
        <strain evidence="5">cv. Fuhuasheng</strain>
        <tissue evidence="4">Leaves</tissue>
    </source>
</reference>
<comment type="subcellular location">
    <subcellularLocation>
        <location evidence="1">Membrane</location>
    </subcellularLocation>
</comment>
<keyword evidence="5" id="KW-1185">Reference proteome</keyword>
<organism evidence="4 5">
    <name type="scientific">Arachis hypogaea</name>
    <name type="common">Peanut</name>
    <dbReference type="NCBI Taxonomy" id="3818"/>
    <lineage>
        <taxon>Eukaryota</taxon>
        <taxon>Viridiplantae</taxon>
        <taxon>Streptophyta</taxon>
        <taxon>Embryophyta</taxon>
        <taxon>Tracheophyta</taxon>
        <taxon>Spermatophyta</taxon>
        <taxon>Magnoliopsida</taxon>
        <taxon>eudicotyledons</taxon>
        <taxon>Gunneridae</taxon>
        <taxon>Pentapetalae</taxon>
        <taxon>rosids</taxon>
        <taxon>fabids</taxon>
        <taxon>Fabales</taxon>
        <taxon>Fabaceae</taxon>
        <taxon>Papilionoideae</taxon>
        <taxon>50 kb inversion clade</taxon>
        <taxon>dalbergioids sensu lato</taxon>
        <taxon>Dalbergieae</taxon>
        <taxon>Pterocarpus clade</taxon>
        <taxon>Arachis</taxon>
    </lineage>
</organism>
<dbReference type="EMBL" id="SDMP01000012">
    <property type="protein sequence ID" value="RYR26711.1"/>
    <property type="molecule type" value="Genomic_DNA"/>
</dbReference>
<proteinExistence type="predicted"/>
<dbReference type="PANTHER" id="PTHR36080:SF1">
    <property type="entry name" value="DBJ|BAA96220.1"/>
    <property type="match status" value="1"/>
</dbReference>
<dbReference type="InterPro" id="IPR023395">
    <property type="entry name" value="MCP_dom_sf"/>
</dbReference>
<evidence type="ECO:0000256" key="2">
    <source>
        <dbReference type="ARBA" id="ARBA00022692"/>
    </source>
</evidence>
<dbReference type="AlphaFoldDB" id="A0A445AJT3"/>
<name>A0A445AJT3_ARAHY</name>
<keyword evidence="3" id="KW-0472">Membrane</keyword>
<protein>
    <submittedName>
        <fullName evidence="4">Uncharacterized protein</fullName>
    </submittedName>
</protein>
<evidence type="ECO:0000313" key="4">
    <source>
        <dbReference type="EMBL" id="RYR26711.1"/>
    </source>
</evidence>
<dbReference type="GO" id="GO:0016020">
    <property type="term" value="C:membrane"/>
    <property type="evidence" value="ECO:0007669"/>
    <property type="project" value="UniProtKB-SubCell"/>
</dbReference>
<keyword evidence="2" id="KW-0812">Transmembrane</keyword>
<comment type="caution">
    <text evidence="4">The sequence shown here is derived from an EMBL/GenBank/DDBJ whole genome shotgun (WGS) entry which is preliminary data.</text>
</comment>
<evidence type="ECO:0000256" key="1">
    <source>
        <dbReference type="ARBA" id="ARBA00004370"/>
    </source>
</evidence>
<dbReference type="PANTHER" id="PTHR36080">
    <property type="entry name" value="DBJ|BAA96220.1"/>
    <property type="match status" value="1"/>
</dbReference>
<gene>
    <name evidence="4" type="ORF">Ahy_B02g061015</name>
</gene>
<accession>A0A445AJT3</accession>